<name>A0ABQ1UV93_9BACT</name>
<feature type="region of interest" description="Disordered" evidence="1">
    <location>
        <begin position="81"/>
        <end position="108"/>
    </location>
</feature>
<evidence type="ECO:0000256" key="2">
    <source>
        <dbReference type="SAM" id="Phobius"/>
    </source>
</evidence>
<dbReference type="Proteomes" id="UP000632273">
    <property type="component" value="Unassembled WGS sequence"/>
</dbReference>
<protein>
    <submittedName>
        <fullName evidence="3">Uncharacterized protein</fullName>
    </submittedName>
</protein>
<evidence type="ECO:0000256" key="1">
    <source>
        <dbReference type="SAM" id="MobiDB-lite"/>
    </source>
</evidence>
<evidence type="ECO:0000313" key="3">
    <source>
        <dbReference type="EMBL" id="GGF26344.1"/>
    </source>
</evidence>
<keyword evidence="2" id="KW-1133">Transmembrane helix</keyword>
<sequence>MFGWFRDITTNAKTNHVVALDLFKALSFFAGLFYFLLLVPTVILVTPSHLVLPMEPGFFLTANGFGLQVVKEGAKYLARKTADDQGNPLATPTSVEPPCEPKLMPQVP</sequence>
<gene>
    <name evidence="3" type="ORF">GCM10011383_42340</name>
</gene>
<accession>A0ABQ1UV93</accession>
<dbReference type="EMBL" id="BMHT01000010">
    <property type="protein sequence ID" value="GGF26344.1"/>
    <property type="molecule type" value="Genomic_DNA"/>
</dbReference>
<evidence type="ECO:0000313" key="4">
    <source>
        <dbReference type="Proteomes" id="UP000632273"/>
    </source>
</evidence>
<feature type="transmembrane region" description="Helical" evidence="2">
    <location>
        <begin position="25"/>
        <end position="45"/>
    </location>
</feature>
<keyword evidence="2" id="KW-0472">Membrane</keyword>
<proteinExistence type="predicted"/>
<keyword evidence="2" id="KW-0812">Transmembrane</keyword>
<keyword evidence="4" id="KW-1185">Reference proteome</keyword>
<reference evidence="4" key="1">
    <citation type="journal article" date="2019" name="Int. J. Syst. Evol. Microbiol.">
        <title>The Global Catalogue of Microorganisms (GCM) 10K type strain sequencing project: providing services to taxonomists for standard genome sequencing and annotation.</title>
        <authorList>
            <consortium name="The Broad Institute Genomics Platform"/>
            <consortium name="The Broad Institute Genome Sequencing Center for Infectious Disease"/>
            <person name="Wu L."/>
            <person name="Ma J."/>
        </authorList>
    </citation>
    <scope>NUCLEOTIDE SEQUENCE [LARGE SCALE GENOMIC DNA]</scope>
    <source>
        <strain evidence="4">CGMCC 1.15197</strain>
    </source>
</reference>
<organism evidence="3 4">
    <name type="scientific">Hymenobacter cavernae</name>
    <dbReference type="NCBI Taxonomy" id="2044852"/>
    <lineage>
        <taxon>Bacteria</taxon>
        <taxon>Pseudomonadati</taxon>
        <taxon>Bacteroidota</taxon>
        <taxon>Cytophagia</taxon>
        <taxon>Cytophagales</taxon>
        <taxon>Hymenobacteraceae</taxon>
        <taxon>Hymenobacter</taxon>
    </lineage>
</organism>
<comment type="caution">
    <text evidence="3">The sequence shown here is derived from an EMBL/GenBank/DDBJ whole genome shotgun (WGS) entry which is preliminary data.</text>
</comment>